<dbReference type="Pfam" id="PF00270">
    <property type="entry name" value="DEAD"/>
    <property type="match status" value="1"/>
</dbReference>
<comment type="subcellular location">
    <subcellularLocation>
        <location evidence="1">Nucleus</location>
    </subcellularLocation>
</comment>
<keyword evidence="7" id="KW-0238">DNA-binding</keyword>
<comment type="catalytic activity">
    <reaction evidence="10">
        <text>Couples ATP hydrolysis with the unwinding of duplex DNA by translocating in the 3'-5' direction.</text>
        <dbReference type="EC" id="5.6.2.4"/>
    </reaction>
</comment>
<dbReference type="GO" id="GO:0009378">
    <property type="term" value="F:four-way junction helicase activity"/>
    <property type="evidence" value="ECO:0007669"/>
    <property type="project" value="TreeGrafter"/>
</dbReference>
<evidence type="ECO:0000256" key="11">
    <source>
        <dbReference type="ARBA" id="ARBA00034808"/>
    </source>
</evidence>
<dbReference type="GO" id="GO:0000724">
    <property type="term" value="P:double-strand break repair via homologous recombination"/>
    <property type="evidence" value="ECO:0007669"/>
    <property type="project" value="TreeGrafter"/>
</dbReference>
<protein>
    <recommendedName>
        <fullName evidence="11">DNA 3'-5' helicase</fullName>
        <ecNumber evidence="11">5.6.2.4</ecNumber>
    </recommendedName>
</protein>
<evidence type="ECO:0000313" key="16">
    <source>
        <dbReference type="EMBL" id="KAJ4761891.1"/>
    </source>
</evidence>
<comment type="catalytic activity">
    <reaction evidence="12">
        <text>ATP + H2O = ADP + phosphate + H(+)</text>
        <dbReference type="Rhea" id="RHEA:13065"/>
        <dbReference type="ChEBI" id="CHEBI:15377"/>
        <dbReference type="ChEBI" id="CHEBI:15378"/>
        <dbReference type="ChEBI" id="CHEBI:30616"/>
        <dbReference type="ChEBI" id="CHEBI:43474"/>
        <dbReference type="ChEBI" id="CHEBI:456216"/>
    </reaction>
</comment>
<dbReference type="PROSITE" id="PS00690">
    <property type="entry name" value="DEAH_ATP_HELICASE"/>
    <property type="match status" value="1"/>
</dbReference>
<evidence type="ECO:0000256" key="4">
    <source>
        <dbReference type="ARBA" id="ARBA00022801"/>
    </source>
</evidence>
<dbReference type="GO" id="GO:0005634">
    <property type="term" value="C:nucleus"/>
    <property type="evidence" value="ECO:0007669"/>
    <property type="project" value="UniProtKB-SubCell"/>
</dbReference>
<evidence type="ECO:0000256" key="1">
    <source>
        <dbReference type="ARBA" id="ARBA00004123"/>
    </source>
</evidence>
<dbReference type="PANTHER" id="PTHR13710">
    <property type="entry name" value="DNA HELICASE RECQ FAMILY MEMBER"/>
    <property type="match status" value="1"/>
</dbReference>
<dbReference type="GO" id="GO:0003677">
    <property type="term" value="F:DNA binding"/>
    <property type="evidence" value="ECO:0007669"/>
    <property type="project" value="UniProtKB-KW"/>
</dbReference>
<evidence type="ECO:0000256" key="9">
    <source>
        <dbReference type="ARBA" id="ARBA00023242"/>
    </source>
</evidence>
<evidence type="ECO:0000259" key="14">
    <source>
        <dbReference type="PROSITE" id="PS51192"/>
    </source>
</evidence>
<feature type="domain" description="Helicase ATP-binding" evidence="14">
    <location>
        <begin position="316"/>
        <end position="486"/>
    </location>
</feature>
<dbReference type="PROSITE" id="PS51194">
    <property type="entry name" value="HELICASE_CTER"/>
    <property type="match status" value="1"/>
</dbReference>
<accession>A0AAV8D5X2</accession>
<keyword evidence="17" id="KW-1185">Reference proteome</keyword>
<dbReference type="InterPro" id="IPR014001">
    <property type="entry name" value="Helicase_ATP-bd"/>
</dbReference>
<proteinExistence type="inferred from homology"/>
<dbReference type="GO" id="GO:0005737">
    <property type="term" value="C:cytoplasm"/>
    <property type="evidence" value="ECO:0007669"/>
    <property type="project" value="TreeGrafter"/>
</dbReference>
<evidence type="ECO:0000256" key="5">
    <source>
        <dbReference type="ARBA" id="ARBA00022806"/>
    </source>
</evidence>
<evidence type="ECO:0000256" key="8">
    <source>
        <dbReference type="ARBA" id="ARBA00023235"/>
    </source>
</evidence>
<feature type="compositionally biased region" description="Acidic residues" evidence="13">
    <location>
        <begin position="1"/>
        <end position="11"/>
    </location>
</feature>
<evidence type="ECO:0000256" key="13">
    <source>
        <dbReference type="SAM" id="MobiDB-lite"/>
    </source>
</evidence>
<dbReference type="GO" id="GO:0016787">
    <property type="term" value="F:hydrolase activity"/>
    <property type="evidence" value="ECO:0007669"/>
    <property type="project" value="UniProtKB-KW"/>
</dbReference>
<dbReference type="GO" id="GO:0005694">
    <property type="term" value="C:chromosome"/>
    <property type="evidence" value="ECO:0007669"/>
    <property type="project" value="TreeGrafter"/>
</dbReference>
<keyword evidence="8" id="KW-0413">Isomerase</keyword>
<dbReference type="Proteomes" id="UP001140206">
    <property type="component" value="Chromosome 4"/>
</dbReference>
<dbReference type="EMBL" id="JAMFTS010000004">
    <property type="protein sequence ID" value="KAJ4761891.1"/>
    <property type="molecule type" value="Genomic_DNA"/>
</dbReference>
<comment type="similarity">
    <text evidence="2">Belongs to the helicase family. RecQ subfamily.</text>
</comment>
<evidence type="ECO:0000256" key="10">
    <source>
        <dbReference type="ARBA" id="ARBA00034617"/>
    </source>
</evidence>
<name>A0AAV8D5X2_9POAL</name>
<dbReference type="CDD" id="cd18018">
    <property type="entry name" value="DEXHc_RecQ4-like"/>
    <property type="match status" value="1"/>
</dbReference>
<feature type="compositionally biased region" description="Polar residues" evidence="13">
    <location>
        <begin position="80"/>
        <end position="91"/>
    </location>
</feature>
<evidence type="ECO:0000256" key="7">
    <source>
        <dbReference type="ARBA" id="ARBA00023125"/>
    </source>
</evidence>
<gene>
    <name evidence="16" type="ORF">LUZ62_072266</name>
</gene>
<evidence type="ECO:0000313" key="17">
    <source>
        <dbReference type="Proteomes" id="UP001140206"/>
    </source>
</evidence>
<feature type="region of interest" description="Disordered" evidence="13">
    <location>
        <begin position="1"/>
        <end position="117"/>
    </location>
</feature>
<dbReference type="PANTHER" id="PTHR13710:SF108">
    <property type="entry name" value="ATP-DEPENDENT DNA HELICASE Q4"/>
    <property type="match status" value="1"/>
</dbReference>
<sequence length="950" mass="106648">MASDSDSDSDSDSGSYVSATPPRPSHHPSPTPPPLNSSVRVSSRPKPKPRPKPESTKKSTRNAPHHSEQTKRSKEKLRSSKAQNSTVSNPKPESESEAQSKPKSDPGSEGLFLSDPDNISIRICKPESSNSSSNFSSSFARLVKLRRPSFDPDLEFKADTTVPIEAQISAQNQVNSKQTKRFHPNLIQVEAPISKPFDQSKRPKLHDQGNFVRLNINGYGRSRKPCFRNGSRKYSASRGFRRRKWNSKKSNNGDQEDDLLGLDGIVDKQQGKSRLVKEVEEAVGAVREDLSEENLRNLLKLSHGFDLFREGQLQAIKNVIMGESTMLVLPTGGGKSLCYQLSALILPGVTLVVSPLLALMVDQLKKLPAVLPGALLSSNQTNEESLEILERLRSGEIKVLFVSPERFLNSEFLSAFDDDLTTSLVVIDEAHCISEWSHNFRPSYLRLRASLLRNKLNVKCILAMTATATSETLENIMKSLEISPNNLIQTSLIRENLQLSVSSSENRLKDLLVLLKTYPFGDMKSIIVYCKFQAETDMISKLLCDNYVKAKSYHSGLPAKERSHVQELFCANRIRVVVATVAFGMGLDKSDVQGVIHYSLPESLEEYIQETGRAGRDGRLSHCHLFVDTTTYYKIRSLSYSDGVDEYAISKLLGQIFSSDINLTGEIHSLVKEATARKLDIKEEALFTVLTMLEIGDEQYLQLLPQLNVTCLLSFHKTSPDLLADKDILIRSILNLSEKKGGFYVFDIPTVANTLHIQANEVLDQLKNLKISDEITYELKDQAYCFKLLKRPDDLFALSARLTKWLSQVEVCKVQKLDTMYKIVNFALRECKQECGCSASLHTYCIQKHITEYFSNKQMTIGDDFNIAGKQHSPFLHADLKSFLKSNASVKLTPRALARIMHGIPSPTFPSSTWARNYFWGRYVETDFQVVMEAARIELMNFIKKGTEEN</sequence>
<dbReference type="FunFam" id="3.40.50.300:FF:001334">
    <property type="entry name" value="ATP-dependent DNA helicase Q-like 5"/>
    <property type="match status" value="1"/>
</dbReference>
<dbReference type="SMART" id="SM00490">
    <property type="entry name" value="HELICc"/>
    <property type="match status" value="1"/>
</dbReference>
<evidence type="ECO:0000259" key="15">
    <source>
        <dbReference type="PROSITE" id="PS51194"/>
    </source>
</evidence>
<dbReference type="InterPro" id="IPR001650">
    <property type="entry name" value="Helicase_C-like"/>
</dbReference>
<dbReference type="CDD" id="cd18794">
    <property type="entry name" value="SF2_C_RecQ"/>
    <property type="match status" value="1"/>
</dbReference>
<dbReference type="InterPro" id="IPR002464">
    <property type="entry name" value="DNA/RNA_helicase_DEAH_CS"/>
</dbReference>
<dbReference type="EC" id="5.6.2.4" evidence="11"/>
<dbReference type="GO" id="GO:0005524">
    <property type="term" value="F:ATP binding"/>
    <property type="evidence" value="ECO:0007669"/>
    <property type="project" value="UniProtKB-KW"/>
</dbReference>
<organism evidence="16 17">
    <name type="scientific">Rhynchospora pubera</name>
    <dbReference type="NCBI Taxonomy" id="906938"/>
    <lineage>
        <taxon>Eukaryota</taxon>
        <taxon>Viridiplantae</taxon>
        <taxon>Streptophyta</taxon>
        <taxon>Embryophyta</taxon>
        <taxon>Tracheophyta</taxon>
        <taxon>Spermatophyta</taxon>
        <taxon>Magnoliopsida</taxon>
        <taxon>Liliopsida</taxon>
        <taxon>Poales</taxon>
        <taxon>Cyperaceae</taxon>
        <taxon>Cyperoideae</taxon>
        <taxon>Rhynchosporeae</taxon>
        <taxon>Rhynchospora</taxon>
    </lineage>
</organism>
<dbReference type="FunFam" id="3.40.50.300:FF:000772">
    <property type="entry name" value="ATP-dependent DNA helicase Q4"/>
    <property type="match status" value="1"/>
</dbReference>
<evidence type="ECO:0000256" key="3">
    <source>
        <dbReference type="ARBA" id="ARBA00022741"/>
    </source>
</evidence>
<evidence type="ECO:0000256" key="12">
    <source>
        <dbReference type="ARBA" id="ARBA00049360"/>
    </source>
</evidence>
<dbReference type="Pfam" id="PF00271">
    <property type="entry name" value="Helicase_C"/>
    <property type="match status" value="1"/>
</dbReference>
<keyword evidence="5" id="KW-0347">Helicase</keyword>
<keyword evidence="3" id="KW-0547">Nucleotide-binding</keyword>
<dbReference type="SMART" id="SM00487">
    <property type="entry name" value="DEXDc"/>
    <property type="match status" value="1"/>
</dbReference>
<dbReference type="InterPro" id="IPR011545">
    <property type="entry name" value="DEAD/DEAH_box_helicase_dom"/>
</dbReference>
<dbReference type="AlphaFoldDB" id="A0AAV8D5X2"/>
<dbReference type="InterPro" id="IPR004589">
    <property type="entry name" value="DNA_helicase_ATP-dep_RecQ"/>
</dbReference>
<keyword evidence="9" id="KW-0539">Nucleus</keyword>
<evidence type="ECO:0000256" key="6">
    <source>
        <dbReference type="ARBA" id="ARBA00022840"/>
    </source>
</evidence>
<feature type="region of interest" description="Disordered" evidence="13">
    <location>
        <begin position="238"/>
        <end position="258"/>
    </location>
</feature>
<dbReference type="SUPFAM" id="SSF52540">
    <property type="entry name" value="P-loop containing nucleoside triphosphate hydrolases"/>
    <property type="match status" value="1"/>
</dbReference>
<dbReference type="PROSITE" id="PS51192">
    <property type="entry name" value="HELICASE_ATP_BIND_1"/>
    <property type="match status" value="1"/>
</dbReference>
<dbReference type="GO" id="GO:0043138">
    <property type="term" value="F:3'-5' DNA helicase activity"/>
    <property type="evidence" value="ECO:0007669"/>
    <property type="project" value="UniProtKB-EC"/>
</dbReference>
<keyword evidence="6" id="KW-0067">ATP-binding</keyword>
<comment type="caution">
    <text evidence="16">The sequence shown here is derived from an EMBL/GenBank/DDBJ whole genome shotgun (WGS) entry which is preliminary data.</text>
</comment>
<dbReference type="InterPro" id="IPR027417">
    <property type="entry name" value="P-loop_NTPase"/>
</dbReference>
<evidence type="ECO:0000256" key="2">
    <source>
        <dbReference type="ARBA" id="ARBA00005446"/>
    </source>
</evidence>
<dbReference type="NCBIfam" id="TIGR00614">
    <property type="entry name" value="recQ_fam"/>
    <property type="match status" value="1"/>
</dbReference>
<reference evidence="16" key="1">
    <citation type="submission" date="2022-08" db="EMBL/GenBank/DDBJ databases">
        <authorList>
            <person name="Marques A."/>
        </authorList>
    </citation>
    <scope>NUCLEOTIDE SEQUENCE</scope>
    <source>
        <strain evidence="16">RhyPub2mFocal</strain>
        <tissue evidence="16">Leaves</tissue>
    </source>
</reference>
<feature type="compositionally biased region" description="Pro residues" evidence="13">
    <location>
        <begin position="21"/>
        <end position="35"/>
    </location>
</feature>
<feature type="compositionally biased region" description="Basic and acidic residues" evidence="13">
    <location>
        <begin position="65"/>
        <end position="78"/>
    </location>
</feature>
<keyword evidence="4" id="KW-0378">Hydrolase</keyword>
<feature type="compositionally biased region" description="Basic and acidic residues" evidence="13">
    <location>
        <begin position="92"/>
        <end position="106"/>
    </location>
</feature>
<dbReference type="Gene3D" id="3.40.50.300">
    <property type="entry name" value="P-loop containing nucleotide triphosphate hydrolases"/>
    <property type="match status" value="2"/>
</dbReference>
<feature type="domain" description="Helicase C-terminal" evidence="15">
    <location>
        <begin position="507"/>
        <end position="675"/>
    </location>
</feature>